<dbReference type="PANTHER" id="PTHR38664">
    <property type="entry name" value="SLR0058 PROTEIN"/>
    <property type="match status" value="1"/>
</dbReference>
<dbReference type="InterPro" id="IPR008769">
    <property type="entry name" value="PhaF_PhaI"/>
</dbReference>
<proteinExistence type="predicted"/>
<organism evidence="1">
    <name type="scientific">mine drainage metagenome</name>
    <dbReference type="NCBI Taxonomy" id="410659"/>
    <lineage>
        <taxon>unclassified sequences</taxon>
        <taxon>metagenomes</taxon>
        <taxon>ecological metagenomes</taxon>
    </lineage>
</organism>
<evidence type="ECO:0000313" key="1">
    <source>
        <dbReference type="EMBL" id="EQD40573.1"/>
    </source>
</evidence>
<sequence>MAAKRKPRKSARASRTGAEVQMVEMLHRIWLAGLGAVSKAQHGAPQLLEDLIEEGARLDTQARGAARKAVTDVLGTMQKGVRSRIGQVRGRTSEALDNLERMFQVRVHRALSQLGVPSSEEIEALSKRVDALNTSIDKLARARNHAPKPR</sequence>
<dbReference type="PANTHER" id="PTHR38664:SF1">
    <property type="entry name" value="SLR0058 PROTEIN"/>
    <property type="match status" value="1"/>
</dbReference>
<gene>
    <name evidence="1" type="ORF">B1A_16392</name>
</gene>
<comment type="caution">
    <text evidence="1">The sequence shown here is derived from an EMBL/GenBank/DDBJ whole genome shotgun (WGS) entry which is preliminary data.</text>
</comment>
<name>T0Z6A6_9ZZZZ</name>
<reference evidence="1" key="1">
    <citation type="submission" date="2013-08" db="EMBL/GenBank/DDBJ databases">
        <authorList>
            <person name="Mendez C."/>
            <person name="Richter M."/>
            <person name="Ferrer M."/>
            <person name="Sanchez J."/>
        </authorList>
    </citation>
    <scope>NUCLEOTIDE SEQUENCE</scope>
</reference>
<accession>T0Z6A6</accession>
<protein>
    <submittedName>
        <fullName evidence="1">Poly granule associated</fullName>
    </submittedName>
</protein>
<reference evidence="1" key="2">
    <citation type="journal article" date="2014" name="ISME J.">
        <title>Microbial stratification in low pH oxic and suboxic macroscopic growths along an acid mine drainage.</title>
        <authorList>
            <person name="Mendez-Garcia C."/>
            <person name="Mesa V."/>
            <person name="Sprenger R.R."/>
            <person name="Richter M."/>
            <person name="Diez M.S."/>
            <person name="Solano J."/>
            <person name="Bargiela R."/>
            <person name="Golyshina O.V."/>
            <person name="Manteca A."/>
            <person name="Ramos J.L."/>
            <person name="Gallego J.R."/>
            <person name="Llorente I."/>
            <person name="Martins Dos Santos V.A."/>
            <person name="Jensen O.N."/>
            <person name="Pelaez A.I."/>
            <person name="Sanchez J."/>
            <person name="Ferrer M."/>
        </authorList>
    </citation>
    <scope>NUCLEOTIDE SEQUENCE</scope>
</reference>
<feature type="non-terminal residue" evidence="1">
    <location>
        <position position="150"/>
    </location>
</feature>
<dbReference type="Pfam" id="PF05597">
    <property type="entry name" value="Phasin"/>
    <property type="match status" value="1"/>
</dbReference>
<dbReference type="AlphaFoldDB" id="T0Z6A6"/>
<dbReference type="EMBL" id="AUZX01012050">
    <property type="protein sequence ID" value="EQD40573.1"/>
    <property type="molecule type" value="Genomic_DNA"/>
</dbReference>